<evidence type="ECO:0000313" key="1">
    <source>
        <dbReference type="EMBL" id="GAI37298.1"/>
    </source>
</evidence>
<accession>X1N145</accession>
<comment type="caution">
    <text evidence="1">The sequence shown here is derived from an EMBL/GenBank/DDBJ whole genome shotgun (WGS) entry which is preliminary data.</text>
</comment>
<protein>
    <submittedName>
        <fullName evidence="1">Uncharacterized protein</fullName>
    </submittedName>
</protein>
<reference evidence="1" key="1">
    <citation type="journal article" date="2014" name="Front. Microbiol.">
        <title>High frequency of phylogenetically diverse reductive dehalogenase-homologous genes in deep subseafloor sedimentary metagenomes.</title>
        <authorList>
            <person name="Kawai M."/>
            <person name="Futagami T."/>
            <person name="Toyoda A."/>
            <person name="Takaki Y."/>
            <person name="Nishi S."/>
            <person name="Hori S."/>
            <person name="Arai W."/>
            <person name="Tsubouchi T."/>
            <person name="Morono Y."/>
            <person name="Uchiyama I."/>
            <person name="Ito T."/>
            <person name="Fujiyama A."/>
            <person name="Inagaki F."/>
            <person name="Takami H."/>
        </authorList>
    </citation>
    <scope>NUCLEOTIDE SEQUENCE</scope>
    <source>
        <strain evidence="1">Expedition CK06-06</strain>
    </source>
</reference>
<dbReference type="EMBL" id="BARV01031407">
    <property type="protein sequence ID" value="GAI37298.1"/>
    <property type="molecule type" value="Genomic_DNA"/>
</dbReference>
<name>X1N145_9ZZZZ</name>
<dbReference type="AlphaFoldDB" id="X1N145"/>
<gene>
    <name evidence="1" type="ORF">S06H3_49704</name>
</gene>
<feature type="non-terminal residue" evidence="1">
    <location>
        <position position="1"/>
    </location>
</feature>
<sequence>KNEVSVDKVGIDIFAWAAGHFKGHKGADLYVDDGMNLLGIKPVAKGQRKLISKAEGTGFFVSCTALMEQAGVNERRKVPAEWDDREKMLVVHLKGRKPAK</sequence>
<proteinExistence type="predicted"/>
<organism evidence="1">
    <name type="scientific">marine sediment metagenome</name>
    <dbReference type="NCBI Taxonomy" id="412755"/>
    <lineage>
        <taxon>unclassified sequences</taxon>
        <taxon>metagenomes</taxon>
        <taxon>ecological metagenomes</taxon>
    </lineage>
</organism>